<evidence type="ECO:0000313" key="4">
    <source>
        <dbReference type="Proteomes" id="UP000314294"/>
    </source>
</evidence>
<comment type="caution">
    <text evidence="3">The sequence shown here is derived from an EMBL/GenBank/DDBJ whole genome shotgun (WGS) entry which is preliminary data.</text>
</comment>
<feature type="chain" id="PRO_5021410639" evidence="1">
    <location>
        <begin position="21"/>
        <end position="65"/>
    </location>
</feature>
<reference evidence="3 4" key="1">
    <citation type="submission" date="2019-03" db="EMBL/GenBank/DDBJ databases">
        <title>First draft genome of Liparis tanakae, snailfish: a comprehensive survey of snailfish specific genes.</title>
        <authorList>
            <person name="Kim W."/>
            <person name="Song I."/>
            <person name="Jeong J.-H."/>
            <person name="Kim D."/>
            <person name="Kim S."/>
            <person name="Ryu S."/>
            <person name="Song J.Y."/>
            <person name="Lee S.K."/>
        </authorList>
    </citation>
    <scope>NUCLEOTIDE SEQUENCE [LARGE SCALE GENOMIC DNA]</scope>
    <source>
        <tissue evidence="3">Muscle</tissue>
    </source>
</reference>
<dbReference type="InterPro" id="IPR009003">
    <property type="entry name" value="Peptidase_S1_PA"/>
</dbReference>
<keyword evidence="4" id="KW-1185">Reference proteome</keyword>
<keyword evidence="1" id="KW-0732">Signal</keyword>
<evidence type="ECO:0000256" key="1">
    <source>
        <dbReference type="SAM" id="SignalP"/>
    </source>
</evidence>
<dbReference type="EMBL" id="SRLO01000474">
    <property type="protein sequence ID" value="TNN54801.1"/>
    <property type="molecule type" value="Genomic_DNA"/>
</dbReference>
<protein>
    <submittedName>
        <fullName evidence="3">Proproteinase E</fullName>
    </submittedName>
</protein>
<dbReference type="GO" id="GO:0005615">
    <property type="term" value="C:extracellular space"/>
    <property type="evidence" value="ECO:0007669"/>
    <property type="project" value="TreeGrafter"/>
</dbReference>
<dbReference type="InterPro" id="IPR043504">
    <property type="entry name" value="Peptidase_S1_PA_chymotrypsin"/>
</dbReference>
<sequence length="65" mass="7034">MEVALVLLVAVAAGPLNCEGGDGKWYVEGVTSFVDGRACNTTMKPTVFTRVASFVPWIRETMARN</sequence>
<evidence type="ECO:0000313" key="3">
    <source>
        <dbReference type="EMBL" id="TNN54801.1"/>
    </source>
</evidence>
<evidence type="ECO:0000259" key="2">
    <source>
        <dbReference type="Pfam" id="PF00089"/>
    </source>
</evidence>
<proteinExistence type="predicted"/>
<dbReference type="AlphaFoldDB" id="A0A4Z2GNF1"/>
<dbReference type="OrthoDB" id="8942408at2759"/>
<dbReference type="GO" id="GO:0004252">
    <property type="term" value="F:serine-type endopeptidase activity"/>
    <property type="evidence" value="ECO:0007669"/>
    <property type="project" value="InterPro"/>
</dbReference>
<accession>A0A4Z2GNF1</accession>
<dbReference type="PANTHER" id="PTHR24257:SF22">
    <property type="entry name" value="CHYMOTRYPSIN-LIKE ELASTASE FAMILY MEMBER 3B"/>
    <property type="match status" value="1"/>
</dbReference>
<name>A0A4Z2GNF1_9TELE</name>
<dbReference type="PANTHER" id="PTHR24257">
    <property type="entry name" value="CHYMOTRYPSIN-LIKE ELASTASE FAMILY MEMBER"/>
    <property type="match status" value="1"/>
</dbReference>
<dbReference type="InterPro" id="IPR001254">
    <property type="entry name" value="Trypsin_dom"/>
</dbReference>
<dbReference type="GO" id="GO:0006508">
    <property type="term" value="P:proteolysis"/>
    <property type="evidence" value="ECO:0007669"/>
    <property type="project" value="InterPro"/>
</dbReference>
<dbReference type="SUPFAM" id="SSF50494">
    <property type="entry name" value="Trypsin-like serine proteases"/>
    <property type="match status" value="1"/>
</dbReference>
<dbReference type="Proteomes" id="UP000314294">
    <property type="component" value="Unassembled WGS sequence"/>
</dbReference>
<dbReference type="Gene3D" id="2.40.10.10">
    <property type="entry name" value="Trypsin-like serine proteases"/>
    <property type="match status" value="1"/>
</dbReference>
<dbReference type="InterPro" id="IPR050850">
    <property type="entry name" value="Peptidase_S1_Elastase_sf"/>
</dbReference>
<dbReference type="Pfam" id="PF00089">
    <property type="entry name" value="Trypsin"/>
    <property type="match status" value="1"/>
</dbReference>
<organism evidence="3 4">
    <name type="scientific">Liparis tanakae</name>
    <name type="common">Tanaka's snailfish</name>
    <dbReference type="NCBI Taxonomy" id="230148"/>
    <lineage>
        <taxon>Eukaryota</taxon>
        <taxon>Metazoa</taxon>
        <taxon>Chordata</taxon>
        <taxon>Craniata</taxon>
        <taxon>Vertebrata</taxon>
        <taxon>Euteleostomi</taxon>
        <taxon>Actinopterygii</taxon>
        <taxon>Neopterygii</taxon>
        <taxon>Teleostei</taxon>
        <taxon>Neoteleostei</taxon>
        <taxon>Acanthomorphata</taxon>
        <taxon>Eupercaria</taxon>
        <taxon>Perciformes</taxon>
        <taxon>Cottioidei</taxon>
        <taxon>Cottales</taxon>
        <taxon>Liparidae</taxon>
        <taxon>Liparis</taxon>
    </lineage>
</organism>
<feature type="signal peptide" evidence="1">
    <location>
        <begin position="1"/>
        <end position="20"/>
    </location>
</feature>
<gene>
    <name evidence="3" type="primary">CAC3_1</name>
    <name evidence="3" type="ORF">EYF80_035007</name>
</gene>
<feature type="domain" description="Peptidase S1" evidence="2">
    <location>
        <begin position="14"/>
        <end position="58"/>
    </location>
</feature>